<organism evidence="1">
    <name type="scientific">Vibrio phage Vc1</name>
    <dbReference type="NCBI Taxonomy" id="1480731"/>
    <lineage>
        <taxon>Viruses</taxon>
        <taxon>Duplodnaviria</taxon>
        <taxon>Heunggongvirae</taxon>
        <taxon>Uroviricota</taxon>
        <taxon>Caudoviricetes</taxon>
        <taxon>Drexlerviridae</taxon>
        <taxon>Jhansiroadvirus</taxon>
        <taxon>Jhansiroadvirus gwaliVC1</taxon>
    </lineage>
</organism>
<dbReference type="InterPro" id="IPR055604">
    <property type="entry name" value="DUF7180"/>
</dbReference>
<reference evidence="1" key="1">
    <citation type="submission" date="2020-04" db="EMBL/GenBank/DDBJ databases">
        <authorList>
            <person name="Kumar P."/>
            <person name="Meghvansi M.K."/>
            <person name="Kamboj D.V."/>
        </authorList>
    </citation>
    <scope>NUCLEOTIDE SEQUENCE [LARGE SCALE GENOMIC DNA]</scope>
</reference>
<sequence length="76" mass="9026">MITINLSEKHARELLNHVGWDSKLPEHLTLELFRQLEHKLTPSSTSAAELAVWRHENGLTEMEVERWKRKHEVMAW</sequence>
<name>A0A6M5C988_9CAUD</name>
<dbReference type="Pfam" id="PF23805">
    <property type="entry name" value="DUF7180"/>
    <property type="match status" value="1"/>
</dbReference>
<dbReference type="EMBL" id="MT360682">
    <property type="protein sequence ID" value="QJT70657.1"/>
    <property type="molecule type" value="Genomic_DNA"/>
</dbReference>
<gene>
    <name evidence="1" type="ORF">2019VC1_52</name>
</gene>
<evidence type="ECO:0000313" key="1">
    <source>
        <dbReference type="EMBL" id="QJT70657.1"/>
    </source>
</evidence>
<protein>
    <submittedName>
        <fullName evidence="1">Uncharacterized protein</fullName>
    </submittedName>
</protein>
<proteinExistence type="predicted"/>
<accession>A0A6M5C988</accession>